<evidence type="ECO:0000313" key="2">
    <source>
        <dbReference type="Proteomes" id="UP000632377"/>
    </source>
</evidence>
<gene>
    <name evidence="1" type="ORF">JK636_10890</name>
</gene>
<accession>A0ABS1TAG7</accession>
<organism evidence="1 2">
    <name type="scientific">Clostridium rhizosphaerae</name>
    <dbReference type="NCBI Taxonomy" id="2803861"/>
    <lineage>
        <taxon>Bacteria</taxon>
        <taxon>Bacillati</taxon>
        <taxon>Bacillota</taxon>
        <taxon>Clostridia</taxon>
        <taxon>Eubacteriales</taxon>
        <taxon>Clostridiaceae</taxon>
        <taxon>Clostridium</taxon>
    </lineage>
</organism>
<proteinExistence type="predicted"/>
<dbReference type="EMBL" id="JAESWC010000004">
    <property type="protein sequence ID" value="MBL4936266.1"/>
    <property type="molecule type" value="Genomic_DNA"/>
</dbReference>
<reference evidence="1 2" key="1">
    <citation type="submission" date="2021-01" db="EMBL/GenBank/DDBJ databases">
        <title>Genome public.</title>
        <authorList>
            <person name="Liu C."/>
            <person name="Sun Q."/>
        </authorList>
    </citation>
    <scope>NUCLEOTIDE SEQUENCE [LARGE SCALE GENOMIC DNA]</scope>
    <source>
        <strain evidence="1 2">YIM B02515</strain>
    </source>
</reference>
<dbReference type="Proteomes" id="UP000632377">
    <property type="component" value="Unassembled WGS sequence"/>
</dbReference>
<protein>
    <submittedName>
        <fullName evidence="1">Uncharacterized protein</fullName>
    </submittedName>
</protein>
<sequence length="500" mass="57307">MDFDSIKCEFKVNGTQLNSIINLREESKGLLVSNELIIEYGYKDNMLDICIKNKGDKSVSLNCIKFDLYSTIHYKEISCMINPKDAAQKVTYIPMAEVNDEGDIKSHLFELVIDEENHQSMIVGFLGCRFSGNYIYNELKRNKLGISAVYNFVDQELLSNEEIYVDSLYIKAGDDMFSLFNSFVDKMAADFNIDNSINEVNLKDIPSTYSILYTYRVNNSTLRVSDKPLHIKVDGKKLYPVDIRSIEGKKLVFTNANAVLSKASALNLNGIGKFIDIVEENKLFNAYYELNKLLKALKDSFKKTGIYSDDYPVGLFNEKVFSLNKNIGFDDKKSLLNIISRKRIKKDINYDFFFKLLMQRIIQLNDEGLKINNDKIRELMSVVIGNFDLSNLKNPELKEIARDIDTKYAVIPCIERKDVFGILLRGRRNIYFAVFNLGNEAVKFYCDLSLHSGFDEFNGAVMEVYSNTSYLISDAKLYIRNLKAGDCCLFKKEIALKKVN</sequence>
<dbReference type="RefSeq" id="WP_202748974.1">
    <property type="nucleotide sequence ID" value="NZ_JAESWC010000004.1"/>
</dbReference>
<name>A0ABS1TAG7_9CLOT</name>
<comment type="caution">
    <text evidence="1">The sequence shown here is derived from an EMBL/GenBank/DDBJ whole genome shotgun (WGS) entry which is preliminary data.</text>
</comment>
<evidence type="ECO:0000313" key="1">
    <source>
        <dbReference type="EMBL" id="MBL4936266.1"/>
    </source>
</evidence>
<keyword evidence="2" id="KW-1185">Reference proteome</keyword>